<keyword evidence="1" id="KW-0732">Signal</keyword>
<dbReference type="PROSITE" id="PS51257">
    <property type="entry name" value="PROKAR_LIPOPROTEIN"/>
    <property type="match status" value="1"/>
</dbReference>
<dbReference type="Proteomes" id="UP000235826">
    <property type="component" value="Chromosome"/>
</dbReference>
<reference evidence="2 3" key="1">
    <citation type="submission" date="2018-01" db="EMBL/GenBank/DDBJ databases">
        <title>Complete genome sequence of Flavivirga eckloniae ECD14 isolated from seaweed Ecklonia cava.</title>
        <authorList>
            <person name="Lee J.H."/>
            <person name="Baik K.S."/>
            <person name="Seong C.N."/>
        </authorList>
    </citation>
    <scope>NUCLEOTIDE SEQUENCE [LARGE SCALE GENOMIC DNA]</scope>
    <source>
        <strain evidence="2 3">ECD14</strain>
    </source>
</reference>
<evidence type="ECO:0008006" key="4">
    <source>
        <dbReference type="Google" id="ProtNLM"/>
    </source>
</evidence>
<evidence type="ECO:0000256" key="1">
    <source>
        <dbReference type="SAM" id="SignalP"/>
    </source>
</evidence>
<dbReference type="KEGG" id="fek:C1H87_20810"/>
<dbReference type="AlphaFoldDB" id="A0A2K9PVD4"/>
<sequence length="359" mass="39921">MKIFKTLFVLTVFSILAYSCSSDDDNNGGSEQLANEQNQLEEIPVPLDNLNSDISIEGAAKKSGTPGQPNSTMNLEIDSNKAEAFQSTGFNLKFSSTETNIAGAYLVFKDTDNNNASGYFDIPVSSFNTGKSDDTKTEKSLKKNLFSKNSTALVDGEYEIDVDFGSAFPPGKFCADLCIYDAQENISQIVTVCIEVEAWGGNASIVGEWMEEVIIEKRTISCDNNESIQVNYDKQIIDEETIIVFESNGDFYATYKDEYQSLDYLKSKESCAAVYEDEIEKADEKATGKWAYNETNKTLTIVQFKFEDFITPEESENFPNGDLAFDSDNVKVEITNGKLVLTETYDGGSEFDVVTYVRR</sequence>
<evidence type="ECO:0000313" key="2">
    <source>
        <dbReference type="EMBL" id="AUP81021.1"/>
    </source>
</evidence>
<dbReference type="EMBL" id="CP025791">
    <property type="protein sequence ID" value="AUP81021.1"/>
    <property type="molecule type" value="Genomic_DNA"/>
</dbReference>
<feature type="signal peptide" evidence="1">
    <location>
        <begin position="1"/>
        <end position="17"/>
    </location>
</feature>
<gene>
    <name evidence="2" type="ORF">C1H87_20810</name>
</gene>
<evidence type="ECO:0000313" key="3">
    <source>
        <dbReference type="Proteomes" id="UP000235826"/>
    </source>
</evidence>
<proteinExistence type="predicted"/>
<keyword evidence="3" id="KW-1185">Reference proteome</keyword>
<dbReference type="OrthoDB" id="1155918at2"/>
<feature type="chain" id="PRO_5014966505" description="Lipocalin-like domain-containing protein" evidence="1">
    <location>
        <begin position="18"/>
        <end position="359"/>
    </location>
</feature>
<accession>A0A2K9PVD4</accession>
<organism evidence="2 3">
    <name type="scientific">Flavivirga eckloniae</name>
    <dbReference type="NCBI Taxonomy" id="1803846"/>
    <lineage>
        <taxon>Bacteria</taxon>
        <taxon>Pseudomonadati</taxon>
        <taxon>Bacteroidota</taxon>
        <taxon>Flavobacteriia</taxon>
        <taxon>Flavobacteriales</taxon>
        <taxon>Flavobacteriaceae</taxon>
        <taxon>Flavivirga</taxon>
    </lineage>
</organism>
<dbReference type="RefSeq" id="WP_102757664.1">
    <property type="nucleotide sequence ID" value="NZ_CP025791.1"/>
</dbReference>
<name>A0A2K9PVD4_9FLAO</name>
<protein>
    <recommendedName>
        <fullName evidence="4">Lipocalin-like domain-containing protein</fullName>
    </recommendedName>
</protein>